<evidence type="ECO:0000256" key="1">
    <source>
        <dbReference type="SAM" id="Phobius"/>
    </source>
</evidence>
<sequence>MWKIFSALKLDRLLTTSPQDLINVLAAIIVVVSGVLAGIAVNNSDNGSSETEKPAPIYPHYPLENFAESSSIQAALNEGLLLMYAEAGHVSSFDPTLEDEAQKLATAMATSGRFIDAAANATTLRARLSNDQASATTFLTQWRNDPSSWEQLAKNSYSHYGIGVASAAGNTYAVIRLS</sequence>
<feature type="domain" description="SCP" evidence="2">
    <location>
        <begin position="92"/>
        <end position="172"/>
    </location>
</feature>
<protein>
    <recommendedName>
        <fullName evidence="2">SCP domain-containing protein</fullName>
    </recommendedName>
</protein>
<dbReference type="Pfam" id="PF00188">
    <property type="entry name" value="CAP"/>
    <property type="match status" value="1"/>
</dbReference>
<evidence type="ECO:0000259" key="2">
    <source>
        <dbReference type="Pfam" id="PF00188"/>
    </source>
</evidence>
<dbReference type="InterPro" id="IPR035940">
    <property type="entry name" value="CAP_sf"/>
</dbReference>
<feature type="transmembrane region" description="Helical" evidence="1">
    <location>
        <begin position="21"/>
        <end position="41"/>
    </location>
</feature>
<keyword evidence="1" id="KW-0812">Transmembrane</keyword>
<reference evidence="3 4" key="1">
    <citation type="submission" date="2018-12" db="EMBL/GenBank/DDBJ databases">
        <authorList>
            <consortium name="Pathogen Informatics"/>
        </authorList>
    </citation>
    <scope>NUCLEOTIDE SEQUENCE [LARGE SCALE GENOMIC DNA]</scope>
    <source>
        <strain evidence="3 4">NCTC949</strain>
    </source>
</reference>
<proteinExistence type="predicted"/>
<dbReference type="InterPro" id="IPR014044">
    <property type="entry name" value="CAP_dom"/>
</dbReference>
<dbReference type="SUPFAM" id="SSF55797">
    <property type="entry name" value="PR-1-like"/>
    <property type="match status" value="1"/>
</dbReference>
<accession>A0AB38VRK7</accession>
<evidence type="ECO:0000313" key="4">
    <source>
        <dbReference type="Proteomes" id="UP000271380"/>
    </source>
</evidence>
<evidence type="ECO:0000313" key="3">
    <source>
        <dbReference type="EMBL" id="VEH06548.1"/>
    </source>
</evidence>
<dbReference type="RefSeq" id="WP_126316786.1">
    <property type="nucleotide sequence ID" value="NZ_LR134377.1"/>
</dbReference>
<dbReference type="Proteomes" id="UP000271380">
    <property type="component" value="Chromosome"/>
</dbReference>
<dbReference type="EMBL" id="LR134377">
    <property type="protein sequence ID" value="VEH06548.1"/>
    <property type="molecule type" value="Genomic_DNA"/>
</dbReference>
<gene>
    <name evidence="3" type="ORF">NCTC949_01181</name>
</gene>
<organism evidence="3 4">
    <name type="scientific">Corynebacterium kutscheri</name>
    <dbReference type="NCBI Taxonomy" id="35755"/>
    <lineage>
        <taxon>Bacteria</taxon>
        <taxon>Bacillati</taxon>
        <taxon>Actinomycetota</taxon>
        <taxon>Actinomycetes</taxon>
        <taxon>Mycobacteriales</taxon>
        <taxon>Corynebacteriaceae</taxon>
        <taxon>Corynebacterium</taxon>
    </lineage>
</organism>
<keyword evidence="1" id="KW-0472">Membrane</keyword>
<dbReference type="AlphaFoldDB" id="A0AB38VRK7"/>
<keyword evidence="1" id="KW-1133">Transmembrane helix</keyword>
<name>A0AB38VRK7_9CORY</name>